<evidence type="ECO:0000256" key="5">
    <source>
        <dbReference type="ARBA" id="ARBA00023136"/>
    </source>
</evidence>
<dbReference type="PANTHER" id="PTHR42911">
    <property type="entry name" value="MODULATOR OF FTSH PROTEASE HFLC"/>
    <property type="match status" value="1"/>
</dbReference>
<evidence type="ECO:0000259" key="7">
    <source>
        <dbReference type="SMART" id="SM00244"/>
    </source>
</evidence>
<comment type="function">
    <text evidence="6">HflC and HflK could regulate a protease.</text>
</comment>
<dbReference type="Proteomes" id="UP000325255">
    <property type="component" value="Unassembled WGS sequence"/>
</dbReference>
<dbReference type="SMART" id="SM00244">
    <property type="entry name" value="PHB"/>
    <property type="match status" value="1"/>
</dbReference>
<dbReference type="EMBL" id="VWPK01000018">
    <property type="protein sequence ID" value="KAA5611772.1"/>
    <property type="molecule type" value="Genomic_DNA"/>
</dbReference>
<dbReference type="RefSeq" id="WP_150041312.1">
    <property type="nucleotide sequence ID" value="NZ_OW485601.1"/>
</dbReference>
<dbReference type="GO" id="GO:0006508">
    <property type="term" value="P:proteolysis"/>
    <property type="evidence" value="ECO:0007669"/>
    <property type="project" value="UniProtKB-KW"/>
</dbReference>
<sequence length="308" mass="33314">MPRLLQATLRFTLAGIVLAGAGLAGTAVMVSSGEAVVVTQFGAPVRVLTEPGLAWKLPAPLQATIPVDLRLRTSSTGLQDVGTRDGLRILVQTYVAWQVPPEPERVRQFLRAVRNDPDEAARQLRSFVGSALQVTASSFDLADLVNTDPARLRLGAFEQRLKAQVEGQVLQTYGIQVQQVGIETLSLPDASLVATVARMRSERETVAAERTAEGLRAAAEVRFNAERDARITIARARTEAAEIEATARREAAEIQGRAYAADPQLYMMLRGLDTLGQVVGSNTRLVLRTDAAPFSLLVQEPLAAEPRK</sequence>
<dbReference type="PANTHER" id="PTHR42911:SF1">
    <property type="entry name" value="MODULATOR OF FTSH PROTEASE HFLC"/>
    <property type="match status" value="1"/>
</dbReference>
<evidence type="ECO:0000256" key="6">
    <source>
        <dbReference type="PIRNR" id="PIRNR005651"/>
    </source>
</evidence>
<dbReference type="GO" id="GO:0008233">
    <property type="term" value="F:peptidase activity"/>
    <property type="evidence" value="ECO:0007669"/>
    <property type="project" value="UniProtKB-KW"/>
</dbReference>
<dbReference type="SUPFAM" id="SSF117892">
    <property type="entry name" value="Band 7/SPFH domain"/>
    <property type="match status" value="1"/>
</dbReference>
<accession>A0A5M6IU29</accession>
<evidence type="ECO:0000256" key="3">
    <source>
        <dbReference type="ARBA" id="ARBA00022692"/>
    </source>
</evidence>
<comment type="similarity">
    <text evidence="2 6">Belongs to the band 7/mec-2 family. HflC subfamily.</text>
</comment>
<keyword evidence="4" id="KW-1133">Transmembrane helix</keyword>
<comment type="caution">
    <text evidence="8">The sequence shown here is derived from an EMBL/GenBank/DDBJ whole genome shotgun (WGS) entry which is preliminary data.</text>
</comment>
<evidence type="ECO:0000256" key="1">
    <source>
        <dbReference type="ARBA" id="ARBA00004167"/>
    </source>
</evidence>
<comment type="subcellular location">
    <subcellularLocation>
        <location evidence="1">Membrane</location>
        <topology evidence="1">Single-pass membrane protein</topology>
    </subcellularLocation>
</comment>
<keyword evidence="8" id="KW-0645">Protease</keyword>
<keyword evidence="3" id="KW-0812">Transmembrane</keyword>
<dbReference type="InterPro" id="IPR001107">
    <property type="entry name" value="Band_7"/>
</dbReference>
<organism evidence="8 9">
    <name type="scientific">Rhodovastum atsumiense</name>
    <dbReference type="NCBI Taxonomy" id="504468"/>
    <lineage>
        <taxon>Bacteria</taxon>
        <taxon>Pseudomonadati</taxon>
        <taxon>Pseudomonadota</taxon>
        <taxon>Alphaproteobacteria</taxon>
        <taxon>Acetobacterales</taxon>
        <taxon>Acetobacteraceae</taxon>
        <taxon>Rhodovastum</taxon>
    </lineage>
</organism>
<dbReference type="AlphaFoldDB" id="A0A5M6IU29"/>
<evidence type="ECO:0000313" key="9">
    <source>
        <dbReference type="Proteomes" id="UP000325255"/>
    </source>
</evidence>
<reference evidence="8 9" key="1">
    <citation type="submission" date="2019-09" db="EMBL/GenBank/DDBJ databases">
        <title>Genome sequence of Rhodovastum atsumiense, a diverse member of the Acetobacteraceae family of non-sulfur purple photosynthetic bacteria.</title>
        <authorList>
            <person name="Meyer T."/>
            <person name="Kyndt J."/>
        </authorList>
    </citation>
    <scope>NUCLEOTIDE SEQUENCE [LARGE SCALE GENOMIC DNA]</scope>
    <source>
        <strain evidence="8 9">DSM 21279</strain>
    </source>
</reference>
<dbReference type="Gene3D" id="3.30.479.30">
    <property type="entry name" value="Band 7 domain"/>
    <property type="match status" value="1"/>
</dbReference>
<keyword evidence="8" id="KW-0378">Hydrolase</keyword>
<keyword evidence="5" id="KW-0472">Membrane</keyword>
<evidence type="ECO:0000256" key="4">
    <source>
        <dbReference type="ARBA" id="ARBA00022989"/>
    </source>
</evidence>
<dbReference type="InterPro" id="IPR036013">
    <property type="entry name" value="Band_7/SPFH_dom_sf"/>
</dbReference>
<evidence type="ECO:0000256" key="2">
    <source>
        <dbReference type="ARBA" id="ARBA00007862"/>
    </source>
</evidence>
<dbReference type="OrthoDB" id="8347232at2"/>
<keyword evidence="9" id="KW-1185">Reference proteome</keyword>
<gene>
    <name evidence="8" type="ORF">F1189_13215</name>
</gene>
<dbReference type="PIRSF" id="PIRSF005651">
    <property type="entry name" value="HflC"/>
    <property type="match status" value="1"/>
</dbReference>
<dbReference type="GO" id="GO:0016020">
    <property type="term" value="C:membrane"/>
    <property type="evidence" value="ECO:0007669"/>
    <property type="project" value="UniProtKB-SubCell"/>
</dbReference>
<dbReference type="InterPro" id="IPR010200">
    <property type="entry name" value="HflC"/>
</dbReference>
<dbReference type="CDD" id="cd03405">
    <property type="entry name" value="SPFH_HflC"/>
    <property type="match status" value="1"/>
</dbReference>
<protein>
    <recommendedName>
        <fullName evidence="6">Protein HflC</fullName>
    </recommendedName>
</protein>
<dbReference type="Pfam" id="PF01145">
    <property type="entry name" value="Band_7"/>
    <property type="match status" value="1"/>
</dbReference>
<name>A0A5M6IU29_9PROT</name>
<evidence type="ECO:0000313" key="8">
    <source>
        <dbReference type="EMBL" id="KAA5611772.1"/>
    </source>
</evidence>
<proteinExistence type="inferred from homology"/>
<feature type="domain" description="Band 7" evidence="7">
    <location>
        <begin position="25"/>
        <end position="199"/>
    </location>
</feature>